<dbReference type="PANTHER" id="PTHR43580:SF2">
    <property type="entry name" value="CYTOKINE-LIKE NUCLEAR FACTOR N-PAC"/>
    <property type="match status" value="1"/>
</dbReference>
<dbReference type="InterPro" id="IPR006115">
    <property type="entry name" value="6PGDH_NADP-bd"/>
</dbReference>
<name>A0A8J3N8T6_9CHLR</name>
<dbReference type="InterPro" id="IPR036291">
    <property type="entry name" value="NAD(P)-bd_dom_sf"/>
</dbReference>
<dbReference type="EMBL" id="BNJK01000002">
    <property type="protein sequence ID" value="GHO99880.1"/>
    <property type="molecule type" value="Genomic_DNA"/>
</dbReference>
<dbReference type="PANTHER" id="PTHR43580">
    <property type="entry name" value="OXIDOREDUCTASE GLYR1-RELATED"/>
    <property type="match status" value="1"/>
</dbReference>
<organism evidence="2 3">
    <name type="scientific">Reticulibacter mediterranei</name>
    <dbReference type="NCBI Taxonomy" id="2778369"/>
    <lineage>
        <taxon>Bacteria</taxon>
        <taxon>Bacillati</taxon>
        <taxon>Chloroflexota</taxon>
        <taxon>Ktedonobacteria</taxon>
        <taxon>Ktedonobacterales</taxon>
        <taxon>Reticulibacteraceae</taxon>
        <taxon>Reticulibacter</taxon>
    </lineage>
</organism>
<gene>
    <name evidence="2" type="ORF">KSF_099280</name>
</gene>
<dbReference type="GO" id="GO:0050661">
    <property type="term" value="F:NADP binding"/>
    <property type="evidence" value="ECO:0007669"/>
    <property type="project" value="InterPro"/>
</dbReference>
<feature type="domain" description="6-phosphogluconate dehydrogenase NADP-binding" evidence="1">
    <location>
        <begin position="5"/>
        <end position="82"/>
    </location>
</feature>
<keyword evidence="3" id="KW-1185">Reference proteome</keyword>
<dbReference type="SUPFAM" id="SSF51735">
    <property type="entry name" value="NAD(P)-binding Rossmann-fold domains"/>
    <property type="match status" value="1"/>
</dbReference>
<dbReference type="AlphaFoldDB" id="A0A8J3N8T6"/>
<proteinExistence type="predicted"/>
<protein>
    <recommendedName>
        <fullName evidence="1">6-phosphogluconate dehydrogenase NADP-binding domain-containing protein</fullName>
    </recommendedName>
</protein>
<evidence type="ECO:0000313" key="3">
    <source>
        <dbReference type="Proteomes" id="UP000597444"/>
    </source>
</evidence>
<accession>A0A8J3N8T6</accession>
<sequence>MSEAIGFIGLGNLGFPMASNLLNAGYGLWVYNRTKSKAGPLVEKGAHLAARPVDAVTRGGMVATIVWDDAALESIVMSDGFFRATGTRWDTSFDEHGAA</sequence>
<dbReference type="Gene3D" id="3.40.50.720">
    <property type="entry name" value="NAD(P)-binding Rossmann-like Domain"/>
    <property type="match status" value="1"/>
</dbReference>
<comment type="caution">
    <text evidence="2">The sequence shown here is derived from an EMBL/GenBank/DDBJ whole genome shotgun (WGS) entry which is preliminary data.</text>
</comment>
<evidence type="ECO:0000259" key="1">
    <source>
        <dbReference type="Pfam" id="PF03446"/>
    </source>
</evidence>
<dbReference type="Pfam" id="PF03446">
    <property type="entry name" value="NAD_binding_2"/>
    <property type="match status" value="1"/>
</dbReference>
<evidence type="ECO:0000313" key="2">
    <source>
        <dbReference type="EMBL" id="GHO99880.1"/>
    </source>
</evidence>
<dbReference type="Proteomes" id="UP000597444">
    <property type="component" value="Unassembled WGS sequence"/>
</dbReference>
<dbReference type="RefSeq" id="WP_220210492.1">
    <property type="nucleotide sequence ID" value="NZ_BNJK01000002.1"/>
</dbReference>
<reference evidence="2" key="1">
    <citation type="submission" date="2020-10" db="EMBL/GenBank/DDBJ databases">
        <title>Taxonomic study of unclassified bacteria belonging to the class Ktedonobacteria.</title>
        <authorList>
            <person name="Yabe S."/>
            <person name="Wang C.M."/>
            <person name="Zheng Y."/>
            <person name="Sakai Y."/>
            <person name="Cavaletti L."/>
            <person name="Monciardini P."/>
            <person name="Donadio S."/>
        </authorList>
    </citation>
    <scope>NUCLEOTIDE SEQUENCE</scope>
    <source>
        <strain evidence="2">ID150040</strain>
    </source>
</reference>
<dbReference type="InterPro" id="IPR051265">
    <property type="entry name" value="HIBADH-related_NP60_sf"/>
</dbReference>